<sequence>MRPHCPLLTLVVFCCIQLVASQEDQELHPQPVCSVNQIFNGKNCVCAPGYFSSHDKASKSRCEDECEEVYSTLFTYGTCVSNIFARMEPEQRPDCDLRCGMRVRTLVSVGTILVFAASIATLLFTLPMCIASCASCLNAKKANRNAKRVFAETQAAPSKDTQMQTLSYNPYAYWPYYGRG</sequence>
<evidence type="ECO:0000256" key="1">
    <source>
        <dbReference type="SAM" id="Phobius"/>
    </source>
</evidence>
<keyword evidence="4" id="KW-1185">Reference proteome</keyword>
<keyword evidence="2" id="KW-0732">Signal</keyword>
<dbReference type="OrthoDB" id="5859179at2759"/>
<keyword evidence="1" id="KW-1133">Transmembrane helix</keyword>
<accession>A0A0N4V3B0</accession>
<organism evidence="5">
    <name type="scientific">Enterobius vermicularis</name>
    <name type="common">Human pinworm</name>
    <dbReference type="NCBI Taxonomy" id="51028"/>
    <lineage>
        <taxon>Eukaryota</taxon>
        <taxon>Metazoa</taxon>
        <taxon>Ecdysozoa</taxon>
        <taxon>Nematoda</taxon>
        <taxon>Chromadorea</taxon>
        <taxon>Rhabditida</taxon>
        <taxon>Spirurina</taxon>
        <taxon>Oxyuridomorpha</taxon>
        <taxon>Oxyuroidea</taxon>
        <taxon>Oxyuridae</taxon>
        <taxon>Enterobius</taxon>
    </lineage>
</organism>
<evidence type="ECO:0000256" key="2">
    <source>
        <dbReference type="SAM" id="SignalP"/>
    </source>
</evidence>
<keyword evidence="1" id="KW-0812">Transmembrane</keyword>
<dbReference type="WBParaSite" id="EVEC_0000453001-mRNA-1">
    <property type="protein sequence ID" value="EVEC_0000453001-mRNA-1"/>
    <property type="gene ID" value="EVEC_0000453001"/>
</dbReference>
<keyword evidence="1" id="KW-0472">Membrane</keyword>
<name>A0A0N4V3B0_ENTVE</name>
<evidence type="ECO:0000313" key="5">
    <source>
        <dbReference type="WBParaSite" id="EVEC_0000453001-mRNA-1"/>
    </source>
</evidence>
<reference evidence="3 4" key="2">
    <citation type="submission" date="2018-10" db="EMBL/GenBank/DDBJ databases">
        <authorList>
            <consortium name="Pathogen Informatics"/>
        </authorList>
    </citation>
    <scope>NUCLEOTIDE SEQUENCE [LARGE SCALE GENOMIC DNA]</scope>
</reference>
<evidence type="ECO:0000313" key="4">
    <source>
        <dbReference type="Proteomes" id="UP000274131"/>
    </source>
</evidence>
<dbReference type="Proteomes" id="UP000274131">
    <property type="component" value="Unassembled WGS sequence"/>
</dbReference>
<feature type="chain" id="PRO_5043122622" evidence="2">
    <location>
        <begin position="22"/>
        <end position="180"/>
    </location>
</feature>
<protein>
    <submittedName>
        <fullName evidence="5">EGF-like domain-containing protein</fullName>
    </submittedName>
</protein>
<reference evidence="5" key="1">
    <citation type="submission" date="2017-02" db="UniProtKB">
        <authorList>
            <consortium name="WormBaseParasite"/>
        </authorList>
    </citation>
    <scope>IDENTIFICATION</scope>
</reference>
<proteinExistence type="predicted"/>
<evidence type="ECO:0000313" key="3">
    <source>
        <dbReference type="EMBL" id="VDD89487.1"/>
    </source>
</evidence>
<feature type="signal peptide" evidence="2">
    <location>
        <begin position="1"/>
        <end position="21"/>
    </location>
</feature>
<gene>
    <name evidence="3" type="ORF">EVEC_LOCUS4238</name>
</gene>
<dbReference type="AlphaFoldDB" id="A0A0N4V3B0"/>
<dbReference type="EMBL" id="UXUI01007802">
    <property type="protein sequence ID" value="VDD89487.1"/>
    <property type="molecule type" value="Genomic_DNA"/>
</dbReference>
<feature type="transmembrane region" description="Helical" evidence="1">
    <location>
        <begin position="112"/>
        <end position="137"/>
    </location>
</feature>